<feature type="compositionally biased region" description="Low complexity" evidence="4">
    <location>
        <begin position="647"/>
        <end position="656"/>
    </location>
</feature>
<feature type="repeat" description="ANK" evidence="3">
    <location>
        <begin position="306"/>
        <end position="338"/>
    </location>
</feature>
<accession>A0A428U5Z6</accession>
<keyword evidence="2 3" id="KW-0040">ANK repeat</keyword>
<reference evidence="5 6" key="1">
    <citation type="submission" date="2017-06" db="EMBL/GenBank/DDBJ databases">
        <title>Comparative genomic analysis of Ambrosia Fusariam Clade fungi.</title>
        <authorList>
            <person name="Stajich J.E."/>
            <person name="Carrillo J."/>
            <person name="Kijimoto T."/>
            <person name="Eskalen A."/>
            <person name="O'Donnell K."/>
            <person name="Kasson M."/>
        </authorList>
    </citation>
    <scope>NUCLEOTIDE SEQUENCE [LARGE SCALE GENOMIC DNA]</scope>
    <source>
        <strain evidence="5 6">NRRL62579</strain>
    </source>
</reference>
<evidence type="ECO:0000256" key="2">
    <source>
        <dbReference type="ARBA" id="ARBA00023043"/>
    </source>
</evidence>
<evidence type="ECO:0000256" key="4">
    <source>
        <dbReference type="SAM" id="MobiDB-lite"/>
    </source>
</evidence>
<dbReference type="PROSITE" id="PS50297">
    <property type="entry name" value="ANK_REP_REGION"/>
    <property type="match status" value="3"/>
</dbReference>
<proteinExistence type="predicted"/>
<dbReference type="SMART" id="SM00248">
    <property type="entry name" value="ANK"/>
    <property type="match status" value="6"/>
</dbReference>
<dbReference type="Proteomes" id="UP000287144">
    <property type="component" value="Unassembled WGS sequence"/>
</dbReference>
<dbReference type="PANTHER" id="PTHR24126">
    <property type="entry name" value="ANKYRIN REPEAT, PH AND SEC7 DOMAIN CONTAINING PROTEIN SECG-RELATED"/>
    <property type="match status" value="1"/>
</dbReference>
<evidence type="ECO:0000313" key="5">
    <source>
        <dbReference type="EMBL" id="RSM09624.1"/>
    </source>
</evidence>
<gene>
    <name evidence="5" type="ORF">CEP52_003991</name>
</gene>
<dbReference type="PROSITE" id="PS50088">
    <property type="entry name" value="ANK_REPEAT"/>
    <property type="match status" value="4"/>
</dbReference>
<dbReference type="Pfam" id="PF12796">
    <property type="entry name" value="Ank_2"/>
    <property type="match status" value="2"/>
</dbReference>
<feature type="region of interest" description="Disordered" evidence="4">
    <location>
        <begin position="172"/>
        <end position="197"/>
    </location>
</feature>
<dbReference type="InterPro" id="IPR002110">
    <property type="entry name" value="Ankyrin_rpt"/>
</dbReference>
<feature type="compositionally biased region" description="Acidic residues" evidence="4">
    <location>
        <begin position="657"/>
        <end position="667"/>
    </location>
</feature>
<dbReference type="EMBL" id="NKCK01000027">
    <property type="protein sequence ID" value="RSM09624.1"/>
    <property type="molecule type" value="Genomic_DNA"/>
</dbReference>
<dbReference type="SUPFAM" id="SSF48403">
    <property type="entry name" value="Ankyrin repeat"/>
    <property type="match status" value="1"/>
</dbReference>
<dbReference type="PANTHER" id="PTHR24126:SF14">
    <property type="entry name" value="ANK_REP_REGION DOMAIN-CONTAINING PROTEIN"/>
    <property type="match status" value="1"/>
</dbReference>
<feature type="repeat" description="ANK" evidence="3">
    <location>
        <begin position="339"/>
        <end position="371"/>
    </location>
</feature>
<dbReference type="Gene3D" id="1.25.40.20">
    <property type="entry name" value="Ankyrin repeat-containing domain"/>
    <property type="match status" value="3"/>
</dbReference>
<sequence length="667" mass="74497">MEILGAVASSVALGQAIGAGRHIVRLVHEIPEIQHEFQELKQDISLITAMLDDVKNGIGIWGSGPAPSTTGEMLLGRTAQRLEEINNELQHFVKHCAKESKDNTVKAKKRKWIMQSDKLQKLREKAMDAKMNLHFALSSQSRNLVCEQVNALQHQFEMFTIHISSRRPPEASLLIDSSDSSEDKETEGPESGSESEFGSESEIVVCLAKALSIRRDLTDELRFLLNLISSSTDEAWCETRVCQAIQQGLDMSLIRQALQEEPWTINEYIAPGVAPLHVALFQPEDATEVIELLIAMGADVNIQSRQGQTPLMIAVSRGQLECIRILSRSKGTLEAKGRHGNTALHWAFICGQFEAARLLLASGAQMATRNVDGNTPLHLLSMNHIRDESVVQETLQLLLKHQGADIESRNYLGEPPVLVAAINNRLSAVRFLVNEGASLQTIDNEGFTIFHFAATCSKLHMLQFLHSLSLSGIDLNHVNIYGDTTWDLFQFVISAPLWRLGIWRRPSIDEQKAYVSLYEGIRNRTAEQDINHLEQVLHALSQQDTTTAFSLLQTLVEEKQKWTSGLDKWYRILARQVQERELDAVIGSIKDYIEELQKLIQSSAWDLPSKITPPRPVPDEDQDYDTDYESSGEDVDSDGDSDEEYVSAEGELGSDSGSDEEDDNPQP</sequence>
<evidence type="ECO:0000256" key="3">
    <source>
        <dbReference type="PROSITE-ProRule" id="PRU00023"/>
    </source>
</evidence>
<name>A0A428U5Z6_9HYPO</name>
<evidence type="ECO:0000313" key="6">
    <source>
        <dbReference type="Proteomes" id="UP000287144"/>
    </source>
</evidence>
<feature type="region of interest" description="Disordered" evidence="4">
    <location>
        <begin position="607"/>
        <end position="667"/>
    </location>
</feature>
<evidence type="ECO:0000256" key="1">
    <source>
        <dbReference type="ARBA" id="ARBA00022737"/>
    </source>
</evidence>
<keyword evidence="1" id="KW-0677">Repeat</keyword>
<feature type="repeat" description="ANK" evidence="3">
    <location>
        <begin position="412"/>
        <end position="444"/>
    </location>
</feature>
<dbReference type="STRING" id="1325735.A0A428U5Z6"/>
<comment type="caution">
    <text evidence="5">The sequence shown here is derived from an EMBL/GenBank/DDBJ whole genome shotgun (WGS) entry which is preliminary data.</text>
</comment>
<keyword evidence="6" id="KW-1185">Reference proteome</keyword>
<feature type="compositionally biased region" description="Acidic residues" evidence="4">
    <location>
        <begin position="619"/>
        <end position="646"/>
    </location>
</feature>
<dbReference type="InterPro" id="IPR036770">
    <property type="entry name" value="Ankyrin_rpt-contain_sf"/>
</dbReference>
<dbReference type="AlphaFoldDB" id="A0A428U5Z6"/>
<feature type="repeat" description="ANK" evidence="3">
    <location>
        <begin position="271"/>
        <end position="305"/>
    </location>
</feature>
<protein>
    <submittedName>
        <fullName evidence="5">Uncharacterized protein</fullName>
    </submittedName>
</protein>
<organism evidence="5 6">
    <name type="scientific">Fusarium oligoseptatum</name>
    <dbReference type="NCBI Taxonomy" id="2604345"/>
    <lineage>
        <taxon>Eukaryota</taxon>
        <taxon>Fungi</taxon>
        <taxon>Dikarya</taxon>
        <taxon>Ascomycota</taxon>
        <taxon>Pezizomycotina</taxon>
        <taxon>Sordariomycetes</taxon>
        <taxon>Hypocreomycetidae</taxon>
        <taxon>Hypocreales</taxon>
        <taxon>Nectriaceae</taxon>
        <taxon>Fusarium</taxon>
        <taxon>Fusarium solani species complex</taxon>
    </lineage>
</organism>